<keyword evidence="1" id="KW-0812">Transmembrane</keyword>
<feature type="transmembrane region" description="Helical" evidence="1">
    <location>
        <begin position="12"/>
        <end position="33"/>
    </location>
</feature>
<evidence type="ECO:0000256" key="1">
    <source>
        <dbReference type="SAM" id="Phobius"/>
    </source>
</evidence>
<gene>
    <name evidence="2" type="ORF">EXU32_14110</name>
</gene>
<reference evidence="2 3" key="1">
    <citation type="submission" date="2019-02" db="EMBL/GenBank/DDBJ databases">
        <title>Genomic data mining of an Antarctic deep-sea actinobacterium, Janibacterlimosus P3-3-X1.</title>
        <authorList>
            <person name="Liao L."/>
            <person name="Chen B."/>
        </authorList>
    </citation>
    <scope>NUCLEOTIDE SEQUENCE [LARGE SCALE GENOMIC DNA]</scope>
    <source>
        <strain evidence="2 3">P3-3-X1</strain>
    </source>
</reference>
<accession>A0A4P6MZA9</accession>
<dbReference type="AlphaFoldDB" id="A0A4P6MZA9"/>
<keyword evidence="1" id="KW-1133">Transmembrane helix</keyword>
<name>A0A4P6MZA9_9MICO</name>
<evidence type="ECO:0000313" key="2">
    <source>
        <dbReference type="EMBL" id="QBF47280.1"/>
    </source>
</evidence>
<dbReference type="EMBL" id="CP036164">
    <property type="protein sequence ID" value="QBF47280.1"/>
    <property type="molecule type" value="Genomic_DNA"/>
</dbReference>
<sequence length="77" mass="8166">MSTKRPRSNPKPLPFVATGAIVGFIVFGVISWIGPNRNEGFDITYDPSAALGYMSVLGLLLGALVGAVVVALLTYRK</sequence>
<keyword evidence="3" id="KW-1185">Reference proteome</keyword>
<organism evidence="2 3">
    <name type="scientific">Janibacter limosus</name>
    <dbReference type="NCBI Taxonomy" id="53458"/>
    <lineage>
        <taxon>Bacteria</taxon>
        <taxon>Bacillati</taxon>
        <taxon>Actinomycetota</taxon>
        <taxon>Actinomycetes</taxon>
        <taxon>Micrococcales</taxon>
        <taxon>Intrasporangiaceae</taxon>
        <taxon>Janibacter</taxon>
    </lineage>
</organism>
<dbReference type="STRING" id="1216970.GCA_001570985_01069"/>
<evidence type="ECO:0000313" key="3">
    <source>
        <dbReference type="Proteomes" id="UP000290408"/>
    </source>
</evidence>
<dbReference type="RefSeq" id="WP_130630472.1">
    <property type="nucleotide sequence ID" value="NZ_CP036164.1"/>
</dbReference>
<proteinExistence type="predicted"/>
<keyword evidence="1" id="KW-0472">Membrane</keyword>
<dbReference type="KEGG" id="jli:EXU32_14110"/>
<dbReference type="Proteomes" id="UP000290408">
    <property type="component" value="Chromosome"/>
</dbReference>
<feature type="transmembrane region" description="Helical" evidence="1">
    <location>
        <begin position="53"/>
        <end position="75"/>
    </location>
</feature>
<protein>
    <submittedName>
        <fullName evidence="2">Uncharacterized protein</fullName>
    </submittedName>
</protein>
<dbReference type="OrthoDB" id="4870690at2"/>